<dbReference type="KEGG" id="gme:Gmet_0496"/>
<dbReference type="AlphaFoldDB" id="Q39YD5"/>
<keyword evidence="2" id="KW-1185">Reference proteome</keyword>
<dbReference type="EMBL" id="CP000148">
    <property type="protein sequence ID" value="ABB30739.1"/>
    <property type="molecule type" value="Genomic_DNA"/>
</dbReference>
<dbReference type="HOGENOM" id="CLU_168222_0_1_7"/>
<reference evidence="1 2" key="1">
    <citation type="submission" date="2005-10" db="EMBL/GenBank/DDBJ databases">
        <title>Complete sequence of Geobacter metallireducens GS-15.</title>
        <authorList>
            <consortium name="US DOE Joint Genome Institute"/>
            <person name="Copeland A."/>
            <person name="Lucas S."/>
            <person name="Lapidus A."/>
            <person name="Barry K."/>
            <person name="Detter J.C."/>
            <person name="Glavina T."/>
            <person name="Hammon N."/>
            <person name="Israni S."/>
            <person name="Pitluck S."/>
            <person name="Di Bartolo G."/>
            <person name="Chain P."/>
            <person name="Schmutz J."/>
            <person name="Larimer F."/>
            <person name="Land M."/>
            <person name="Kyrpides N."/>
            <person name="Ivanova N."/>
            <person name="Richardson P."/>
        </authorList>
    </citation>
    <scope>NUCLEOTIDE SEQUENCE [LARGE SCALE GENOMIC DNA]</scope>
    <source>
        <strain evidence="2">ATCC 53774 / DSM 7210 / GS-15</strain>
    </source>
</reference>
<protein>
    <submittedName>
        <fullName evidence="1">Uncharacterized protein</fullName>
    </submittedName>
</protein>
<dbReference type="eggNOG" id="COG3350">
    <property type="taxonomic scope" value="Bacteria"/>
</dbReference>
<proteinExistence type="predicted"/>
<reference evidence="1 2" key="2">
    <citation type="journal article" date="2009" name="BMC Microbiol.">
        <title>The genome sequence of Geobacter metallireducens: features of metabolism, physiology and regulation common and dissimilar to Geobacter sulfurreducens.</title>
        <authorList>
            <person name="Aklujkar M."/>
            <person name="Krushkal J."/>
            <person name="DiBartolo G."/>
            <person name="Lapidus A."/>
            <person name="Land M.L."/>
            <person name="Lovley D.R."/>
        </authorList>
    </citation>
    <scope>NUCLEOTIDE SEQUENCE [LARGE SCALE GENOMIC DNA]</scope>
    <source>
        <strain evidence="2">ATCC 53774 / DSM 7210 / GS-15</strain>
    </source>
</reference>
<evidence type="ECO:0000313" key="1">
    <source>
        <dbReference type="EMBL" id="ABB30739.1"/>
    </source>
</evidence>
<dbReference type="Proteomes" id="UP000007073">
    <property type="component" value="Chromosome"/>
</dbReference>
<evidence type="ECO:0000313" key="2">
    <source>
        <dbReference type="Proteomes" id="UP000007073"/>
    </source>
</evidence>
<dbReference type="RefSeq" id="WP_004512192.1">
    <property type="nucleotide sequence ID" value="NC_007517.1"/>
</dbReference>
<sequence>MRLIIMLILFYVGFRIVQGFLKKKQEEKPTIPAPEKEETFQDPVCGVYVTEDDAVIGRHEGKRIHFCSMACLEKYQAGLEHAGTTHNQSNPEERK</sequence>
<organism evidence="1 2">
    <name type="scientific">Geobacter metallireducens (strain ATCC 53774 / DSM 7210 / GS-15)</name>
    <dbReference type="NCBI Taxonomy" id="269799"/>
    <lineage>
        <taxon>Bacteria</taxon>
        <taxon>Pseudomonadati</taxon>
        <taxon>Thermodesulfobacteriota</taxon>
        <taxon>Desulfuromonadia</taxon>
        <taxon>Geobacterales</taxon>
        <taxon>Geobacteraceae</taxon>
        <taxon>Geobacter</taxon>
    </lineage>
</organism>
<accession>Q39YD5</accession>
<gene>
    <name evidence="1" type="ordered locus">Gmet_0496</name>
</gene>
<name>Q39YD5_GEOMG</name>
<dbReference type="STRING" id="269799.Gmet_0496"/>